<protein>
    <submittedName>
        <fullName evidence="1">Uncharacterized protein</fullName>
    </submittedName>
</protein>
<dbReference type="Proteomes" id="UP001163046">
    <property type="component" value="Unassembled WGS sequence"/>
</dbReference>
<accession>A0A9W9YPV7</accession>
<dbReference type="EMBL" id="MU827308">
    <property type="protein sequence ID" value="KAJ7361967.1"/>
    <property type="molecule type" value="Genomic_DNA"/>
</dbReference>
<dbReference type="OrthoDB" id="5990539at2759"/>
<evidence type="ECO:0000313" key="1">
    <source>
        <dbReference type="EMBL" id="KAJ7361967.1"/>
    </source>
</evidence>
<keyword evidence="2" id="KW-1185">Reference proteome</keyword>
<evidence type="ECO:0000313" key="2">
    <source>
        <dbReference type="Proteomes" id="UP001163046"/>
    </source>
</evidence>
<proteinExistence type="predicted"/>
<comment type="caution">
    <text evidence="1">The sequence shown here is derived from an EMBL/GenBank/DDBJ whole genome shotgun (WGS) entry which is preliminary data.</text>
</comment>
<reference evidence="1" key="1">
    <citation type="submission" date="2023-01" db="EMBL/GenBank/DDBJ databases">
        <title>Genome assembly of the deep-sea coral Lophelia pertusa.</title>
        <authorList>
            <person name="Herrera S."/>
            <person name="Cordes E."/>
        </authorList>
    </citation>
    <scope>NUCLEOTIDE SEQUENCE</scope>
    <source>
        <strain evidence="1">USNM1676648</strain>
        <tissue evidence="1">Polyp</tissue>
    </source>
</reference>
<organism evidence="1 2">
    <name type="scientific">Desmophyllum pertusum</name>
    <dbReference type="NCBI Taxonomy" id="174260"/>
    <lineage>
        <taxon>Eukaryota</taxon>
        <taxon>Metazoa</taxon>
        <taxon>Cnidaria</taxon>
        <taxon>Anthozoa</taxon>
        <taxon>Hexacorallia</taxon>
        <taxon>Scleractinia</taxon>
        <taxon>Caryophylliina</taxon>
        <taxon>Caryophylliidae</taxon>
        <taxon>Desmophyllum</taxon>
    </lineage>
</organism>
<sequence>MSSKPALTAPLLEFSEKVATTTERPQAVTAATVKKTTSVKNYKGEAIHLKTLVAVAYDDQYFVGEVQEIQDQKVRVKFLKKGQDGFYSWPKRNDIEIVEIKFIFSATIKCEGVNNGRGFFIVDEEILDEDEPLISTPFRDWKNAVGTKRGILMNHQLSKSHQSALQPEEEFKAVSSREKVSVLESLNQSYSTSVKKNTVAIIDIVIGLAKRGITFQGSWDKSNHKDTGNFELFIDWLAKYDESLEEHLKMAAKNA</sequence>
<gene>
    <name evidence="1" type="ORF">OS493_014618</name>
</gene>
<name>A0A9W9YPV7_9CNID</name>
<dbReference type="AlphaFoldDB" id="A0A9W9YPV7"/>